<dbReference type="SUPFAM" id="SSF46689">
    <property type="entry name" value="Homeodomain-like"/>
    <property type="match status" value="1"/>
</dbReference>
<dbReference type="Gene3D" id="1.10.357.10">
    <property type="entry name" value="Tetracycline Repressor, domain 2"/>
    <property type="match status" value="1"/>
</dbReference>
<accession>A0A415E896</accession>
<gene>
    <name evidence="4" type="ORF">DW099_05205</name>
</gene>
<evidence type="ECO:0000313" key="5">
    <source>
        <dbReference type="Proteomes" id="UP000284841"/>
    </source>
</evidence>
<dbReference type="InterPro" id="IPR009057">
    <property type="entry name" value="Homeodomain-like_sf"/>
</dbReference>
<name>A0A415E896_9FIRM</name>
<dbReference type="Pfam" id="PF00440">
    <property type="entry name" value="TetR_N"/>
    <property type="match status" value="1"/>
</dbReference>
<organism evidence="4 5">
    <name type="scientific">Emergencia timonensis</name>
    <dbReference type="NCBI Taxonomy" id="1776384"/>
    <lineage>
        <taxon>Bacteria</taxon>
        <taxon>Bacillati</taxon>
        <taxon>Bacillota</taxon>
        <taxon>Clostridia</taxon>
        <taxon>Peptostreptococcales</taxon>
        <taxon>Anaerovoracaceae</taxon>
        <taxon>Emergencia</taxon>
    </lineage>
</organism>
<sequence length="198" mass="23130">MKYDFSKKLTIGAARTLHSLQQAMRALLSSKAFEEVTVGELCEKAMLPRATFYNYFDDKYDLLQYCLMTARDQLDSGYRDMDNCSERMNCLMENCFDYLDQNIDTVQKILRNNPANQYLINQVRLYLLSNMSAAFQSNPNSHQFKVPREMAAKLYSEAIVIILEWKYLEKRECSKEQAKEYLQQMVSGIDEKQTVSNL</sequence>
<dbReference type="OrthoDB" id="9810250at2"/>
<feature type="DNA-binding region" description="H-T-H motif" evidence="2">
    <location>
        <begin position="37"/>
        <end position="56"/>
    </location>
</feature>
<dbReference type="AlphaFoldDB" id="A0A415E896"/>
<evidence type="ECO:0000259" key="3">
    <source>
        <dbReference type="PROSITE" id="PS50977"/>
    </source>
</evidence>
<evidence type="ECO:0000256" key="2">
    <source>
        <dbReference type="PROSITE-ProRule" id="PRU00335"/>
    </source>
</evidence>
<dbReference type="PANTHER" id="PTHR43479:SF7">
    <property type="entry name" value="TETR-FAMILY TRANSCRIPTIONAL REGULATOR"/>
    <property type="match status" value="1"/>
</dbReference>
<dbReference type="RefSeq" id="WP_118334020.1">
    <property type="nucleotide sequence ID" value="NZ_AP025567.1"/>
</dbReference>
<comment type="caution">
    <text evidence="4">The sequence shown here is derived from an EMBL/GenBank/DDBJ whole genome shotgun (WGS) entry which is preliminary data.</text>
</comment>
<dbReference type="InterPro" id="IPR050624">
    <property type="entry name" value="HTH-type_Tx_Regulator"/>
</dbReference>
<dbReference type="GO" id="GO:0003677">
    <property type="term" value="F:DNA binding"/>
    <property type="evidence" value="ECO:0007669"/>
    <property type="project" value="UniProtKB-UniRule"/>
</dbReference>
<dbReference type="Proteomes" id="UP000284841">
    <property type="component" value="Unassembled WGS sequence"/>
</dbReference>
<proteinExistence type="predicted"/>
<dbReference type="InterPro" id="IPR001647">
    <property type="entry name" value="HTH_TetR"/>
</dbReference>
<dbReference type="STRING" id="1776384.GCA_900086585_03330"/>
<evidence type="ECO:0000313" key="4">
    <source>
        <dbReference type="EMBL" id="RHJ89959.1"/>
    </source>
</evidence>
<reference evidence="4 5" key="1">
    <citation type="submission" date="2018-08" db="EMBL/GenBank/DDBJ databases">
        <title>A genome reference for cultivated species of the human gut microbiota.</title>
        <authorList>
            <person name="Zou Y."/>
            <person name="Xue W."/>
            <person name="Luo G."/>
        </authorList>
    </citation>
    <scope>NUCLEOTIDE SEQUENCE [LARGE SCALE GENOMIC DNA]</scope>
    <source>
        <strain evidence="4 5">AM07-24</strain>
    </source>
</reference>
<dbReference type="PROSITE" id="PS50977">
    <property type="entry name" value="HTH_TETR_2"/>
    <property type="match status" value="1"/>
</dbReference>
<protein>
    <submittedName>
        <fullName evidence="4">TetR/AcrR family transcriptional regulator</fullName>
    </submittedName>
</protein>
<dbReference type="PANTHER" id="PTHR43479">
    <property type="entry name" value="ACREF/ENVCD OPERON REPRESSOR-RELATED"/>
    <property type="match status" value="1"/>
</dbReference>
<keyword evidence="1 2" id="KW-0238">DNA-binding</keyword>
<feature type="domain" description="HTH tetR-type" evidence="3">
    <location>
        <begin position="14"/>
        <end position="74"/>
    </location>
</feature>
<keyword evidence="5" id="KW-1185">Reference proteome</keyword>
<dbReference type="EMBL" id="QRMS01000001">
    <property type="protein sequence ID" value="RHJ89959.1"/>
    <property type="molecule type" value="Genomic_DNA"/>
</dbReference>
<evidence type="ECO:0000256" key="1">
    <source>
        <dbReference type="ARBA" id="ARBA00023125"/>
    </source>
</evidence>